<accession>M1E0F9</accession>
<sequence length="465" mass="51948">MVTKKRSVSFKDDDRLQHYSTIAIRVESETEVQIEERLGVEALAVVMMNFDSDCIEEYDQLVAALDRCEYQSKPKKYELDMKNPGHSATLVGITYQLGDSPFFWFIAFCGLPSACLCPRSLGSISLLCETVRRHVDCAFHRLFDLLPSRLRVLEQRAEDAKQNLQKQVWCRGLRTPVMARKLTYRPSMSTVDPRYYGTQEASHLYKIGSENGSTSGSEFTHASGSESSHASGYESAHAEGSIAKSATGFGENEQAASSDETTSSESIPSPWNGEPTPMASEPNRCRFLYSPTTSHSCPLNTTKFDYRWDVMRGGAFQGNAEKWEAITLWLSKHITADAPDTDLSSIRAELASLRADVDAILEIPANEIEHAPMVLSEDTILDALFRVDAETQPDPTRARGKRHHSSHHSETVDDAQTRKRERKEEEQARRASILDEELHQKRALEAAAGASSFVPVRIDMSTTMV</sequence>
<organism evidence="2 3">
    <name type="scientific">Solanum tuberosum</name>
    <name type="common">Potato</name>
    <dbReference type="NCBI Taxonomy" id="4113"/>
    <lineage>
        <taxon>Eukaryota</taxon>
        <taxon>Viridiplantae</taxon>
        <taxon>Streptophyta</taxon>
        <taxon>Embryophyta</taxon>
        <taxon>Tracheophyta</taxon>
        <taxon>Spermatophyta</taxon>
        <taxon>Magnoliopsida</taxon>
        <taxon>eudicotyledons</taxon>
        <taxon>Gunneridae</taxon>
        <taxon>Pentapetalae</taxon>
        <taxon>asterids</taxon>
        <taxon>lamiids</taxon>
        <taxon>Solanales</taxon>
        <taxon>Solanaceae</taxon>
        <taxon>Solanoideae</taxon>
        <taxon>Solaneae</taxon>
        <taxon>Solanum</taxon>
    </lineage>
</organism>
<dbReference type="AlphaFoldDB" id="M1E0F9"/>
<dbReference type="HOGENOM" id="CLU_588510_0_0_1"/>
<proteinExistence type="predicted"/>
<feature type="region of interest" description="Disordered" evidence="1">
    <location>
        <begin position="391"/>
        <end position="434"/>
    </location>
</feature>
<name>M1E0F9_SOLTU</name>
<feature type="compositionally biased region" description="Polar residues" evidence="1">
    <location>
        <begin position="210"/>
        <end position="220"/>
    </location>
</feature>
<reference evidence="2" key="2">
    <citation type="submission" date="2015-06" db="UniProtKB">
        <authorList>
            <consortium name="EnsemblPlants"/>
        </authorList>
    </citation>
    <scope>IDENTIFICATION</scope>
    <source>
        <strain evidence="2">DM1-3 516 R44</strain>
    </source>
</reference>
<dbReference type="PaxDb" id="4113-PGSC0003DMT400097354"/>
<evidence type="ECO:0000313" key="2">
    <source>
        <dbReference type="EnsemblPlants" id="PGSC0003DMT400097354"/>
    </source>
</evidence>
<dbReference type="Proteomes" id="UP000011115">
    <property type="component" value="Unassembled WGS sequence"/>
</dbReference>
<dbReference type="InParanoid" id="M1E0F9"/>
<feature type="compositionally biased region" description="Basic and acidic residues" evidence="1">
    <location>
        <begin position="407"/>
        <end position="434"/>
    </location>
</feature>
<evidence type="ECO:0000313" key="3">
    <source>
        <dbReference type="Proteomes" id="UP000011115"/>
    </source>
</evidence>
<feature type="compositionally biased region" description="Low complexity" evidence="1">
    <location>
        <begin position="221"/>
        <end position="239"/>
    </location>
</feature>
<dbReference type="EnsemblPlants" id="PGSC0003DMT400097354">
    <property type="protein sequence ID" value="PGSC0003DMT400097354"/>
    <property type="gene ID" value="PGSC0003DMG400046925"/>
</dbReference>
<feature type="region of interest" description="Disordered" evidence="1">
    <location>
        <begin position="207"/>
        <end position="285"/>
    </location>
</feature>
<feature type="compositionally biased region" description="Low complexity" evidence="1">
    <location>
        <begin position="257"/>
        <end position="270"/>
    </location>
</feature>
<reference evidence="3" key="1">
    <citation type="journal article" date="2011" name="Nature">
        <title>Genome sequence and analysis of the tuber crop potato.</title>
        <authorList>
            <consortium name="The Potato Genome Sequencing Consortium"/>
        </authorList>
    </citation>
    <scope>NUCLEOTIDE SEQUENCE [LARGE SCALE GENOMIC DNA]</scope>
    <source>
        <strain evidence="3">cv. DM1-3 516 R44</strain>
    </source>
</reference>
<protein>
    <submittedName>
        <fullName evidence="2">Integrase core domain containing protein</fullName>
    </submittedName>
</protein>
<evidence type="ECO:0000256" key="1">
    <source>
        <dbReference type="SAM" id="MobiDB-lite"/>
    </source>
</evidence>
<dbReference type="Gramene" id="PGSC0003DMT400097354">
    <property type="protein sequence ID" value="PGSC0003DMT400097354"/>
    <property type="gene ID" value="PGSC0003DMG400046925"/>
</dbReference>
<keyword evidence="3" id="KW-1185">Reference proteome</keyword>